<accession>B4IR92</accession>
<dbReference type="AlphaFoldDB" id="B4IR92"/>
<evidence type="ECO:0000313" key="5">
    <source>
        <dbReference type="EMBL" id="EDW33497.1"/>
    </source>
</evidence>
<dbReference type="PROSITE" id="PS01179">
    <property type="entry name" value="PID"/>
    <property type="match status" value="1"/>
</dbReference>
<dbReference type="GO" id="GO:0005078">
    <property type="term" value="F:MAP-kinase scaffold activity"/>
    <property type="evidence" value="ECO:0007669"/>
    <property type="project" value="TreeGrafter"/>
</dbReference>
<dbReference type="PhylomeDB" id="B4IR92"/>
<evidence type="ECO:0000313" key="6">
    <source>
        <dbReference type="Proteomes" id="UP000008744"/>
    </source>
</evidence>
<name>B4IR92_DROPE</name>
<dbReference type="eggNOG" id="KOG3775">
    <property type="taxonomic scope" value="Eukaryota"/>
</dbReference>
<feature type="compositionally biased region" description="Polar residues" evidence="3">
    <location>
        <begin position="49"/>
        <end position="62"/>
    </location>
</feature>
<feature type="compositionally biased region" description="Basic and acidic residues" evidence="3">
    <location>
        <begin position="26"/>
        <end position="37"/>
    </location>
</feature>
<dbReference type="EMBL" id="CH691735">
    <property type="protein sequence ID" value="EDW33497.1"/>
    <property type="molecule type" value="Genomic_DNA"/>
</dbReference>
<evidence type="ECO:0000259" key="4">
    <source>
        <dbReference type="PROSITE" id="PS01179"/>
    </source>
</evidence>
<proteinExistence type="predicted"/>
<dbReference type="HOGENOM" id="CLU_099580_0_0_1"/>
<evidence type="ECO:0000256" key="3">
    <source>
        <dbReference type="SAM" id="MobiDB-lite"/>
    </source>
</evidence>
<sequence length="228" mass="25426">MEDSTSSKSDGDGSDQEDGIGGMGMAEREREPKLRQVEDDELGDGLKVTLSSDGSLDTNDSFNSHRHHPLNHQDAIGGIMGMAPNALSSAPVTIGASTDLLTPNAAATRRRRKLPEIPKNQKCNFPFCISDQGLRMVDRSGPNNKKEKKPCIDYFYSLKNVSFCAFHPRDHRFIGFITKHPTVQRFACHVFKGSESTRPVAEAVGRAFQRFYQKFIETAYPIEDIYIE</sequence>
<keyword evidence="6" id="KW-1185">Reference proteome</keyword>
<dbReference type="Gene3D" id="2.30.29.30">
    <property type="entry name" value="Pleckstrin-homology domain (PH domain)/Phosphotyrosine-binding domain (PTB)"/>
    <property type="match status" value="1"/>
</dbReference>
<dbReference type="SUPFAM" id="SSF50729">
    <property type="entry name" value="PH domain-like"/>
    <property type="match status" value="1"/>
</dbReference>
<dbReference type="GO" id="GO:0005737">
    <property type="term" value="C:cytoplasm"/>
    <property type="evidence" value="ECO:0007669"/>
    <property type="project" value="UniProtKB-SubCell"/>
</dbReference>
<dbReference type="CDD" id="cd01212">
    <property type="entry name" value="PTB_JIP"/>
    <property type="match status" value="1"/>
</dbReference>
<dbReference type="PANTHER" id="PTHR47437">
    <property type="entry name" value="JNK-INTERACTING PROTEIN 1-LIKE PROTEIN"/>
    <property type="match status" value="1"/>
</dbReference>
<evidence type="ECO:0000256" key="1">
    <source>
        <dbReference type="ARBA" id="ARBA00004496"/>
    </source>
</evidence>
<gene>
    <name evidence="5" type="primary">Dper\GL18452</name>
    <name evidence="5" type="ORF">Dper_GL18452</name>
</gene>
<dbReference type="GO" id="GO:0046328">
    <property type="term" value="P:regulation of JNK cascade"/>
    <property type="evidence" value="ECO:0007669"/>
    <property type="project" value="InterPro"/>
</dbReference>
<dbReference type="SMART" id="SM00462">
    <property type="entry name" value="PTB"/>
    <property type="match status" value="1"/>
</dbReference>
<dbReference type="InterPro" id="IPR006020">
    <property type="entry name" value="PTB/PI_dom"/>
</dbReference>
<dbReference type="GO" id="GO:0008432">
    <property type="term" value="F:JUN kinase binding"/>
    <property type="evidence" value="ECO:0007669"/>
    <property type="project" value="TreeGrafter"/>
</dbReference>
<reference evidence="5 6" key="1">
    <citation type="journal article" date="2007" name="Nature">
        <title>Evolution of genes and genomes on the Drosophila phylogeny.</title>
        <authorList>
            <consortium name="Drosophila 12 Genomes Consortium"/>
            <person name="Clark A.G."/>
            <person name="Eisen M.B."/>
            <person name="Smith D.R."/>
            <person name="Bergman C.M."/>
            <person name="Oliver B."/>
            <person name="Markow T.A."/>
            <person name="Kaufman T.C."/>
            <person name="Kellis M."/>
            <person name="Gelbart W."/>
            <person name="Iyer V.N."/>
            <person name="Pollard D.A."/>
            <person name="Sackton T.B."/>
            <person name="Larracuente A.M."/>
            <person name="Singh N.D."/>
            <person name="Abad J.P."/>
            <person name="Abt D.N."/>
            <person name="Adryan B."/>
            <person name="Aguade M."/>
            <person name="Akashi H."/>
            <person name="Anderson W.W."/>
            <person name="Aquadro C.F."/>
            <person name="Ardell D.H."/>
            <person name="Arguello R."/>
            <person name="Artieri C.G."/>
            <person name="Barbash D.A."/>
            <person name="Barker D."/>
            <person name="Barsanti P."/>
            <person name="Batterham P."/>
            <person name="Batzoglou S."/>
            <person name="Begun D."/>
            <person name="Bhutkar A."/>
            <person name="Blanco E."/>
            <person name="Bosak S.A."/>
            <person name="Bradley R.K."/>
            <person name="Brand A.D."/>
            <person name="Brent M.R."/>
            <person name="Brooks A.N."/>
            <person name="Brown R.H."/>
            <person name="Butlin R.K."/>
            <person name="Caggese C."/>
            <person name="Calvi B.R."/>
            <person name="Bernardo de Carvalho A."/>
            <person name="Caspi A."/>
            <person name="Castrezana S."/>
            <person name="Celniker S.E."/>
            <person name="Chang J.L."/>
            <person name="Chapple C."/>
            <person name="Chatterji S."/>
            <person name="Chinwalla A."/>
            <person name="Civetta A."/>
            <person name="Clifton S.W."/>
            <person name="Comeron J.M."/>
            <person name="Costello J.C."/>
            <person name="Coyne J.A."/>
            <person name="Daub J."/>
            <person name="David R.G."/>
            <person name="Delcher A.L."/>
            <person name="Delehaunty K."/>
            <person name="Do C.B."/>
            <person name="Ebling H."/>
            <person name="Edwards K."/>
            <person name="Eickbush T."/>
            <person name="Evans J.D."/>
            <person name="Filipski A."/>
            <person name="Findeiss S."/>
            <person name="Freyhult E."/>
            <person name="Fulton L."/>
            <person name="Fulton R."/>
            <person name="Garcia A.C."/>
            <person name="Gardiner A."/>
            <person name="Garfield D.A."/>
            <person name="Garvin B.E."/>
            <person name="Gibson G."/>
            <person name="Gilbert D."/>
            <person name="Gnerre S."/>
            <person name="Godfrey J."/>
            <person name="Good R."/>
            <person name="Gotea V."/>
            <person name="Gravely B."/>
            <person name="Greenberg A.J."/>
            <person name="Griffiths-Jones S."/>
            <person name="Gross S."/>
            <person name="Guigo R."/>
            <person name="Gustafson E.A."/>
            <person name="Haerty W."/>
            <person name="Hahn M.W."/>
            <person name="Halligan D.L."/>
            <person name="Halpern A.L."/>
            <person name="Halter G.M."/>
            <person name="Han M.V."/>
            <person name="Heger A."/>
            <person name="Hillier L."/>
            <person name="Hinrichs A.S."/>
            <person name="Holmes I."/>
            <person name="Hoskins R.A."/>
            <person name="Hubisz M.J."/>
            <person name="Hultmark D."/>
            <person name="Huntley M.A."/>
            <person name="Jaffe D.B."/>
            <person name="Jagadeeshan S."/>
            <person name="Jeck W.R."/>
            <person name="Johnson J."/>
            <person name="Jones C.D."/>
            <person name="Jordan W.C."/>
            <person name="Karpen G.H."/>
            <person name="Kataoka E."/>
            <person name="Keightley P.D."/>
            <person name="Kheradpour P."/>
            <person name="Kirkness E.F."/>
            <person name="Koerich L.B."/>
            <person name="Kristiansen K."/>
            <person name="Kudrna D."/>
            <person name="Kulathinal R.J."/>
            <person name="Kumar S."/>
            <person name="Kwok R."/>
            <person name="Lander E."/>
            <person name="Langley C.H."/>
            <person name="Lapoint R."/>
            <person name="Lazzaro B.P."/>
            <person name="Lee S.J."/>
            <person name="Levesque L."/>
            <person name="Li R."/>
            <person name="Lin C.F."/>
            <person name="Lin M.F."/>
            <person name="Lindblad-Toh K."/>
            <person name="Llopart A."/>
            <person name="Long M."/>
            <person name="Low L."/>
            <person name="Lozovsky E."/>
            <person name="Lu J."/>
            <person name="Luo M."/>
            <person name="Machado C.A."/>
            <person name="Makalowski W."/>
            <person name="Marzo M."/>
            <person name="Matsuda M."/>
            <person name="Matzkin L."/>
            <person name="McAllister B."/>
            <person name="McBride C.S."/>
            <person name="McKernan B."/>
            <person name="McKernan K."/>
            <person name="Mendez-Lago M."/>
            <person name="Minx P."/>
            <person name="Mollenhauer M.U."/>
            <person name="Montooth K."/>
            <person name="Mount S.M."/>
            <person name="Mu X."/>
            <person name="Myers E."/>
            <person name="Negre B."/>
            <person name="Newfeld S."/>
            <person name="Nielsen R."/>
            <person name="Noor M.A."/>
            <person name="O'Grady P."/>
            <person name="Pachter L."/>
            <person name="Papaceit M."/>
            <person name="Parisi M.J."/>
            <person name="Parisi M."/>
            <person name="Parts L."/>
            <person name="Pedersen J.S."/>
            <person name="Pesole G."/>
            <person name="Phillippy A.M."/>
            <person name="Ponting C.P."/>
            <person name="Pop M."/>
            <person name="Porcelli D."/>
            <person name="Powell J.R."/>
            <person name="Prohaska S."/>
            <person name="Pruitt K."/>
            <person name="Puig M."/>
            <person name="Quesneville H."/>
            <person name="Ram K.R."/>
            <person name="Rand D."/>
            <person name="Rasmussen M.D."/>
            <person name="Reed L.K."/>
            <person name="Reenan R."/>
            <person name="Reily A."/>
            <person name="Remington K.A."/>
            <person name="Rieger T.T."/>
            <person name="Ritchie M.G."/>
            <person name="Robin C."/>
            <person name="Rogers Y.H."/>
            <person name="Rohde C."/>
            <person name="Rozas J."/>
            <person name="Rubenfield M.J."/>
            <person name="Ruiz A."/>
            <person name="Russo S."/>
            <person name="Salzberg S.L."/>
            <person name="Sanchez-Gracia A."/>
            <person name="Saranga D.J."/>
            <person name="Sato H."/>
            <person name="Schaeffer S.W."/>
            <person name="Schatz M.C."/>
            <person name="Schlenke T."/>
            <person name="Schwartz R."/>
            <person name="Segarra C."/>
            <person name="Singh R.S."/>
            <person name="Sirot L."/>
            <person name="Sirota M."/>
            <person name="Sisneros N.B."/>
            <person name="Smith C.D."/>
            <person name="Smith T.F."/>
            <person name="Spieth J."/>
            <person name="Stage D.E."/>
            <person name="Stark A."/>
            <person name="Stephan W."/>
            <person name="Strausberg R.L."/>
            <person name="Strempel S."/>
            <person name="Sturgill D."/>
            <person name="Sutton G."/>
            <person name="Sutton G.G."/>
            <person name="Tao W."/>
            <person name="Teichmann S."/>
            <person name="Tobari Y.N."/>
            <person name="Tomimura Y."/>
            <person name="Tsolas J.M."/>
            <person name="Valente V.L."/>
            <person name="Venter E."/>
            <person name="Venter J.C."/>
            <person name="Vicario S."/>
            <person name="Vieira F.G."/>
            <person name="Vilella A.J."/>
            <person name="Villasante A."/>
            <person name="Walenz B."/>
            <person name="Wang J."/>
            <person name="Wasserman M."/>
            <person name="Watts T."/>
            <person name="Wilson D."/>
            <person name="Wilson R.K."/>
            <person name="Wing R.A."/>
            <person name="Wolfner M.F."/>
            <person name="Wong A."/>
            <person name="Wong G.K."/>
            <person name="Wu C.I."/>
            <person name="Wu G."/>
            <person name="Yamamoto D."/>
            <person name="Yang H.P."/>
            <person name="Yang S.P."/>
            <person name="Yorke J.A."/>
            <person name="Yoshida K."/>
            <person name="Zdobnov E."/>
            <person name="Zhang P."/>
            <person name="Zhang Y."/>
            <person name="Zimin A.V."/>
            <person name="Baldwin J."/>
            <person name="Abdouelleil A."/>
            <person name="Abdulkadir J."/>
            <person name="Abebe A."/>
            <person name="Abera B."/>
            <person name="Abreu J."/>
            <person name="Acer S.C."/>
            <person name="Aftuck L."/>
            <person name="Alexander A."/>
            <person name="An P."/>
            <person name="Anderson E."/>
            <person name="Anderson S."/>
            <person name="Arachi H."/>
            <person name="Azer M."/>
            <person name="Bachantsang P."/>
            <person name="Barry A."/>
            <person name="Bayul T."/>
            <person name="Berlin A."/>
            <person name="Bessette D."/>
            <person name="Bloom T."/>
            <person name="Blye J."/>
            <person name="Boguslavskiy L."/>
            <person name="Bonnet C."/>
            <person name="Boukhgalter B."/>
            <person name="Bourzgui I."/>
            <person name="Brown A."/>
            <person name="Cahill P."/>
            <person name="Channer S."/>
            <person name="Cheshatsang Y."/>
            <person name="Chuda L."/>
            <person name="Citroen M."/>
            <person name="Collymore A."/>
            <person name="Cooke P."/>
            <person name="Costello M."/>
            <person name="D'Aco K."/>
            <person name="Daza R."/>
            <person name="De Haan G."/>
            <person name="DeGray S."/>
            <person name="DeMaso C."/>
            <person name="Dhargay N."/>
            <person name="Dooley K."/>
            <person name="Dooley E."/>
            <person name="Doricent M."/>
            <person name="Dorje P."/>
            <person name="Dorjee K."/>
            <person name="Dupes A."/>
            <person name="Elong R."/>
            <person name="Falk J."/>
            <person name="Farina A."/>
            <person name="Faro S."/>
            <person name="Ferguson D."/>
            <person name="Fisher S."/>
            <person name="Foley C.D."/>
            <person name="Franke A."/>
            <person name="Friedrich D."/>
            <person name="Gadbois L."/>
            <person name="Gearin G."/>
            <person name="Gearin C.R."/>
            <person name="Giannoukos G."/>
            <person name="Goode T."/>
            <person name="Graham J."/>
            <person name="Grandbois E."/>
            <person name="Grewal S."/>
            <person name="Gyaltsen K."/>
            <person name="Hafez N."/>
            <person name="Hagos B."/>
            <person name="Hall J."/>
            <person name="Henson C."/>
            <person name="Hollinger A."/>
            <person name="Honan T."/>
            <person name="Huard M.D."/>
            <person name="Hughes L."/>
            <person name="Hurhula B."/>
            <person name="Husby M.E."/>
            <person name="Kamat A."/>
            <person name="Kanga B."/>
            <person name="Kashin S."/>
            <person name="Khazanovich D."/>
            <person name="Kisner P."/>
            <person name="Lance K."/>
            <person name="Lara M."/>
            <person name="Lee W."/>
            <person name="Lennon N."/>
            <person name="Letendre F."/>
            <person name="LeVine R."/>
            <person name="Lipovsky A."/>
            <person name="Liu X."/>
            <person name="Liu J."/>
            <person name="Liu S."/>
            <person name="Lokyitsang T."/>
            <person name="Lokyitsang Y."/>
            <person name="Lubonja R."/>
            <person name="Lui A."/>
            <person name="MacDonald P."/>
            <person name="Magnisalis V."/>
            <person name="Maru K."/>
            <person name="Matthews C."/>
            <person name="McCusker W."/>
            <person name="McDonough S."/>
            <person name="Mehta T."/>
            <person name="Meldrim J."/>
            <person name="Meneus L."/>
            <person name="Mihai O."/>
            <person name="Mihalev A."/>
            <person name="Mihova T."/>
            <person name="Mittelman R."/>
            <person name="Mlenga V."/>
            <person name="Montmayeur A."/>
            <person name="Mulrain L."/>
            <person name="Navidi A."/>
            <person name="Naylor J."/>
            <person name="Negash T."/>
            <person name="Nguyen T."/>
            <person name="Nguyen N."/>
            <person name="Nicol R."/>
            <person name="Norbu C."/>
            <person name="Norbu N."/>
            <person name="Novod N."/>
            <person name="O'Neill B."/>
            <person name="Osman S."/>
            <person name="Markiewicz E."/>
            <person name="Oyono O.L."/>
            <person name="Patti C."/>
            <person name="Phunkhang P."/>
            <person name="Pierre F."/>
            <person name="Priest M."/>
            <person name="Raghuraman S."/>
            <person name="Rege F."/>
            <person name="Reyes R."/>
            <person name="Rise C."/>
            <person name="Rogov P."/>
            <person name="Ross K."/>
            <person name="Ryan E."/>
            <person name="Settipalli S."/>
            <person name="Shea T."/>
            <person name="Sherpa N."/>
            <person name="Shi L."/>
            <person name="Shih D."/>
            <person name="Sparrow T."/>
            <person name="Spaulding J."/>
            <person name="Stalker J."/>
            <person name="Stange-Thomann N."/>
            <person name="Stavropoulos S."/>
            <person name="Stone C."/>
            <person name="Strader C."/>
            <person name="Tesfaye S."/>
            <person name="Thomson T."/>
            <person name="Thoulutsang Y."/>
            <person name="Thoulutsang D."/>
            <person name="Topham K."/>
            <person name="Topping I."/>
            <person name="Tsamla T."/>
            <person name="Vassiliev H."/>
            <person name="Vo A."/>
            <person name="Wangchuk T."/>
            <person name="Wangdi T."/>
            <person name="Weiand M."/>
            <person name="Wilkinson J."/>
            <person name="Wilson A."/>
            <person name="Yadav S."/>
            <person name="Young G."/>
            <person name="Yu Q."/>
            <person name="Zembek L."/>
            <person name="Zhong D."/>
            <person name="Zimmer A."/>
            <person name="Zwirko Z."/>
            <person name="Jaffe D.B."/>
            <person name="Alvarez P."/>
            <person name="Brockman W."/>
            <person name="Butler J."/>
            <person name="Chin C."/>
            <person name="Gnerre S."/>
            <person name="Grabherr M."/>
            <person name="Kleber M."/>
            <person name="Mauceli E."/>
            <person name="MacCallum I."/>
        </authorList>
    </citation>
    <scope>NUCLEOTIDE SEQUENCE [LARGE SCALE GENOMIC DNA]</scope>
    <source>
        <strain evidence="6">MSH-3 / Tucson 14011-0111.49</strain>
    </source>
</reference>
<dbReference type="InterPro" id="IPR047178">
    <property type="entry name" value="JIP1_scaffold"/>
</dbReference>
<feature type="domain" description="PID" evidence="4">
    <location>
        <begin position="156"/>
        <end position="221"/>
    </location>
</feature>
<dbReference type="GO" id="GO:0007254">
    <property type="term" value="P:JNK cascade"/>
    <property type="evidence" value="ECO:0007669"/>
    <property type="project" value="TreeGrafter"/>
</dbReference>
<organism evidence="6">
    <name type="scientific">Drosophila persimilis</name>
    <name type="common">Fruit fly</name>
    <dbReference type="NCBI Taxonomy" id="7234"/>
    <lineage>
        <taxon>Eukaryota</taxon>
        <taxon>Metazoa</taxon>
        <taxon>Ecdysozoa</taxon>
        <taxon>Arthropoda</taxon>
        <taxon>Hexapoda</taxon>
        <taxon>Insecta</taxon>
        <taxon>Pterygota</taxon>
        <taxon>Neoptera</taxon>
        <taxon>Endopterygota</taxon>
        <taxon>Diptera</taxon>
        <taxon>Brachycera</taxon>
        <taxon>Muscomorpha</taxon>
        <taxon>Ephydroidea</taxon>
        <taxon>Drosophilidae</taxon>
        <taxon>Drosophila</taxon>
        <taxon>Sophophora</taxon>
    </lineage>
</organism>
<feature type="region of interest" description="Disordered" evidence="3">
    <location>
        <begin position="1"/>
        <end position="67"/>
    </location>
</feature>
<keyword evidence="2" id="KW-0963">Cytoplasm</keyword>
<comment type="subcellular location">
    <subcellularLocation>
        <location evidence="1">Cytoplasm</location>
    </subcellularLocation>
</comment>
<dbReference type="Proteomes" id="UP000008744">
    <property type="component" value="Unassembled WGS sequence"/>
</dbReference>
<dbReference type="Pfam" id="PF00640">
    <property type="entry name" value="PID"/>
    <property type="match status" value="1"/>
</dbReference>
<evidence type="ECO:0000256" key="2">
    <source>
        <dbReference type="ARBA" id="ARBA00022490"/>
    </source>
</evidence>
<dbReference type="PANTHER" id="PTHR47437:SF4">
    <property type="entry name" value="JNK-INTERACTING PROTEIN 1-LIKE PROTEIN"/>
    <property type="match status" value="1"/>
</dbReference>
<protein>
    <submittedName>
        <fullName evidence="5">GL18452</fullName>
    </submittedName>
</protein>
<dbReference type="InterPro" id="IPR011993">
    <property type="entry name" value="PH-like_dom_sf"/>
</dbReference>